<evidence type="ECO:0008006" key="4">
    <source>
        <dbReference type="Google" id="ProtNLM"/>
    </source>
</evidence>
<evidence type="ECO:0000256" key="1">
    <source>
        <dbReference type="SAM" id="MobiDB-lite"/>
    </source>
</evidence>
<feature type="region of interest" description="Disordered" evidence="1">
    <location>
        <begin position="755"/>
        <end position="774"/>
    </location>
</feature>
<dbReference type="RefSeq" id="WP_017514359.1">
    <property type="nucleotide sequence ID" value="NZ_CP037901.1"/>
</dbReference>
<dbReference type="Proteomes" id="UP000253772">
    <property type="component" value="Chromosome c2"/>
</dbReference>
<dbReference type="EMBL" id="CP037901">
    <property type="protein sequence ID" value="QBP13522.1"/>
    <property type="molecule type" value="Genomic_DNA"/>
</dbReference>
<dbReference type="InterPro" id="IPR036397">
    <property type="entry name" value="RNaseH_sf"/>
</dbReference>
<name>A0A482J015_9BURK</name>
<protein>
    <recommendedName>
        <fullName evidence="4">Integrase catalytic domain-containing protein</fullName>
    </recommendedName>
</protein>
<organism evidence="2 3">
    <name type="scientific">Cupriavidus metallidurans</name>
    <dbReference type="NCBI Taxonomy" id="119219"/>
    <lineage>
        <taxon>Bacteria</taxon>
        <taxon>Pseudomonadati</taxon>
        <taxon>Pseudomonadota</taxon>
        <taxon>Betaproteobacteria</taxon>
        <taxon>Burkholderiales</taxon>
        <taxon>Burkholderiaceae</taxon>
        <taxon>Cupriavidus</taxon>
    </lineage>
</organism>
<proteinExistence type="predicted"/>
<sequence length="794" mass="88774">MKTPLCPIELNRLLQWTDGNGEDRRYRLVAFDARRGRLAFSPLDAKGATRDDSFPLVAFPVDQIAREMACGRLVEIPETEEVACTRRHAAKLAPADVERWATRRAMIAALLEIGQAESRRMGIPDTNALFFEPALFTATVAFVSDRFRQRPARVKRLVVQWLRQGADDLAIIPRTGQRKASKLIPRNDRLKQRPGRRSAYEILHQCTLGRFNEFWRARVMAAIVVARVESDTWGKAWIRLRQCKRFYADMRSRFSHVPGHLDDADPPRIAAIRLPSADILNRHKRAMLKDLREEIFPPATHSPTGGNATDLCNGRLVIWDMDATVLEFIDIVVEADGKRIVVGPPTLILVVERRSNCIVGWFLTVRPESSLCYCYALYNALTDKGPRLRQLGFEETPQGIVSGDCDGAFIDRGPGRGHQFVRMTADELDIDLTWGRTRVPEDKGDVEEAGGLVKRRVRDEETDLENTWLIQQTRAAVKAKTAMFPTGVITTERLIANRTERRHGKAPDRIEATLRGCERMVVDAIAQINAAWKSDRSGLTLGMQVRRVPNTRVGIHTAMQEARRGNARAPRSETSLLWATLPKHYHCKLRRGVIRKDNVVYGGNREDDCGCEAAAALAEYAKQWQLEHPNDLQSPTVAPILIPPYGNCALWVRGEEVVVIPARGQARECYGEDVDLEIIEFLNLDFNSEKRAYEIKGDPKPPVMAGRTAQEASKRILAAVGSPPTAGAATVKMAARRHAQHAEDVSHFNEVAGKVGLPTDAPAEKAARPGSADTEMELKDAVIRPRVIKDVIDG</sequence>
<dbReference type="Gene3D" id="3.30.420.10">
    <property type="entry name" value="Ribonuclease H-like superfamily/Ribonuclease H"/>
    <property type="match status" value="1"/>
</dbReference>
<dbReference type="GO" id="GO:0003676">
    <property type="term" value="F:nucleic acid binding"/>
    <property type="evidence" value="ECO:0007669"/>
    <property type="project" value="InterPro"/>
</dbReference>
<accession>A0A482J015</accession>
<dbReference type="AlphaFoldDB" id="A0A482J015"/>
<gene>
    <name evidence="2" type="ORF">DDF84_028395</name>
</gene>
<dbReference type="OrthoDB" id="5439087at2"/>
<evidence type="ECO:0000313" key="2">
    <source>
        <dbReference type="EMBL" id="QBP13522.1"/>
    </source>
</evidence>
<evidence type="ECO:0000313" key="3">
    <source>
        <dbReference type="Proteomes" id="UP000253772"/>
    </source>
</evidence>
<reference evidence="2 3" key="1">
    <citation type="submission" date="2019-03" db="EMBL/GenBank/DDBJ databases">
        <title>Comparative insights into the high quality Complete genome sequence of highly metal resistant Cupriavidus metallidurans strain BS1 isolated from a gold-copper mine.</title>
        <authorList>
            <person name="Mazhar H.S."/>
            <person name="Rensing C."/>
        </authorList>
    </citation>
    <scope>NUCLEOTIDE SEQUENCE [LARGE SCALE GENOMIC DNA]</scope>
    <source>
        <strain evidence="2 3">BS1</strain>
    </source>
</reference>